<keyword evidence="4" id="KW-0963">Cytoplasm</keyword>
<reference evidence="13" key="1">
    <citation type="submission" date="2018-02" db="EMBL/GenBank/DDBJ databases">
        <authorList>
            <person name="Cohen D.B."/>
            <person name="Kent A.D."/>
        </authorList>
    </citation>
    <scope>NUCLEOTIDE SEQUENCE</scope>
</reference>
<feature type="region of interest" description="Disordered" evidence="12">
    <location>
        <begin position="120"/>
        <end position="149"/>
    </location>
</feature>
<comment type="subunit">
    <text evidence="9">Component of a signal recognition particle complex that consists of a 7SL RNA molecule of 300 nucleotides and six protein subunits: SRP72, SRP68, SRP54, SRP19, SRP14 and SRP9.</text>
</comment>
<evidence type="ECO:0000256" key="4">
    <source>
        <dbReference type="ARBA" id="ARBA00022490"/>
    </source>
</evidence>
<keyword evidence="8" id="KW-0687">Ribonucleoprotein</keyword>
<proteinExistence type="inferred from homology"/>
<evidence type="ECO:0000256" key="10">
    <source>
        <dbReference type="ARBA" id="ARBA00033772"/>
    </source>
</evidence>
<dbReference type="GO" id="GO:0006617">
    <property type="term" value="P:SRP-dependent cotranslational protein targeting to membrane, signal sequence recognition"/>
    <property type="evidence" value="ECO:0007669"/>
    <property type="project" value="TreeGrafter"/>
</dbReference>
<evidence type="ECO:0000256" key="1">
    <source>
        <dbReference type="ARBA" id="ARBA00004496"/>
    </source>
</evidence>
<evidence type="ECO:0000256" key="5">
    <source>
        <dbReference type="ARBA" id="ARBA00022884"/>
    </source>
</evidence>
<comment type="similarity">
    <text evidence="3">Belongs to the SRP19 family.</text>
</comment>
<dbReference type="GO" id="GO:0005730">
    <property type="term" value="C:nucleolus"/>
    <property type="evidence" value="ECO:0007669"/>
    <property type="project" value="UniProtKB-SubCell"/>
</dbReference>
<dbReference type="EMBL" id="OIVN01000113">
    <property type="protein sequence ID" value="SPC74519.1"/>
    <property type="molecule type" value="Genomic_DNA"/>
</dbReference>
<keyword evidence="5" id="KW-0694">RNA-binding</keyword>
<keyword evidence="7" id="KW-0539">Nucleus</keyword>
<feature type="compositionally biased region" description="Polar residues" evidence="12">
    <location>
        <begin position="129"/>
        <end position="138"/>
    </location>
</feature>
<dbReference type="SUPFAM" id="SSF69695">
    <property type="entry name" value="SRP19"/>
    <property type="match status" value="1"/>
</dbReference>
<gene>
    <name evidence="13" type="ORF">FSB_LOCUS2401</name>
</gene>
<dbReference type="InterPro" id="IPR002778">
    <property type="entry name" value="Signal_recog_particle_SRP19"/>
</dbReference>
<comment type="subcellular location">
    <subcellularLocation>
        <location evidence="1">Cytoplasm</location>
    </subcellularLocation>
    <subcellularLocation>
        <location evidence="2">Nucleus</location>
        <location evidence="2">Nucleolus</location>
    </subcellularLocation>
</comment>
<organism evidence="13">
    <name type="scientific">Fagus sylvatica</name>
    <name type="common">Beechnut</name>
    <dbReference type="NCBI Taxonomy" id="28930"/>
    <lineage>
        <taxon>Eukaryota</taxon>
        <taxon>Viridiplantae</taxon>
        <taxon>Streptophyta</taxon>
        <taxon>Embryophyta</taxon>
        <taxon>Tracheophyta</taxon>
        <taxon>Spermatophyta</taxon>
        <taxon>Magnoliopsida</taxon>
        <taxon>eudicotyledons</taxon>
        <taxon>Gunneridae</taxon>
        <taxon>Pentapetalae</taxon>
        <taxon>rosids</taxon>
        <taxon>fabids</taxon>
        <taxon>Fagales</taxon>
        <taxon>Fagaceae</taxon>
        <taxon>Fagus</taxon>
    </lineage>
</organism>
<accession>A0A2N9EIY8</accession>
<dbReference type="Pfam" id="PF01922">
    <property type="entry name" value="SRP19"/>
    <property type="match status" value="1"/>
</dbReference>
<evidence type="ECO:0000313" key="13">
    <source>
        <dbReference type="EMBL" id="SPC74519.1"/>
    </source>
</evidence>
<keyword evidence="6" id="KW-0733">Signal recognition particle</keyword>
<protein>
    <recommendedName>
        <fullName evidence="10">Signal recognition particle 19 kDa protein</fullName>
    </recommendedName>
</protein>
<sequence>MDRETPNIKKWIVFYPIYINSKKTVAEGRRISLSNACENPTCVEISDCCGHLKLPCAIEIDKAYPRDFMQRGRVRVLLKKEDGSLYNPAISSMEDGPLGTLCHLLGKQLMLHVAELVPRHPGRLKKQEPASTTSTAGPSKSSKSGRKKR</sequence>
<dbReference type="AlphaFoldDB" id="A0A2N9EIY8"/>
<evidence type="ECO:0000256" key="8">
    <source>
        <dbReference type="ARBA" id="ARBA00023274"/>
    </source>
</evidence>
<dbReference type="GO" id="GO:0005786">
    <property type="term" value="C:signal recognition particle, endoplasmic reticulum targeting"/>
    <property type="evidence" value="ECO:0007669"/>
    <property type="project" value="UniProtKB-KW"/>
</dbReference>
<dbReference type="Gene3D" id="3.30.56.30">
    <property type="entry name" value="Signal recognition particle, SRP19-like subunit"/>
    <property type="match status" value="1"/>
</dbReference>
<evidence type="ECO:0000256" key="7">
    <source>
        <dbReference type="ARBA" id="ARBA00023242"/>
    </source>
</evidence>
<evidence type="ECO:0000256" key="11">
    <source>
        <dbReference type="ARBA" id="ARBA00045518"/>
    </source>
</evidence>
<evidence type="ECO:0000256" key="2">
    <source>
        <dbReference type="ARBA" id="ARBA00004604"/>
    </source>
</evidence>
<evidence type="ECO:0000256" key="6">
    <source>
        <dbReference type="ARBA" id="ARBA00023135"/>
    </source>
</evidence>
<dbReference type="InterPro" id="IPR036521">
    <property type="entry name" value="SRP19-like_sf"/>
</dbReference>
<dbReference type="FunFam" id="3.30.56.30:FF:000002">
    <property type="entry name" value="Signal recognition particle 19kDa"/>
    <property type="match status" value="1"/>
</dbReference>
<dbReference type="GO" id="GO:0008312">
    <property type="term" value="F:7S RNA binding"/>
    <property type="evidence" value="ECO:0007669"/>
    <property type="project" value="InterPro"/>
</dbReference>
<evidence type="ECO:0000256" key="3">
    <source>
        <dbReference type="ARBA" id="ARBA00008910"/>
    </source>
</evidence>
<evidence type="ECO:0000256" key="12">
    <source>
        <dbReference type="SAM" id="MobiDB-lite"/>
    </source>
</evidence>
<dbReference type="PANTHER" id="PTHR17453">
    <property type="entry name" value="SIGNAL RECOGNITION PARTICLE 19 KD PROTEIN"/>
    <property type="match status" value="1"/>
</dbReference>
<dbReference type="PANTHER" id="PTHR17453:SF0">
    <property type="entry name" value="SIGNAL RECOGNITION PARTICLE 19 KDA PROTEIN"/>
    <property type="match status" value="1"/>
</dbReference>
<evidence type="ECO:0000256" key="9">
    <source>
        <dbReference type="ARBA" id="ARBA00033761"/>
    </source>
</evidence>
<name>A0A2N9EIY8_FAGSY</name>
<comment type="function">
    <text evidence="11">Component of the signal recognition particle (SRP) complex, a ribonucleoprotein complex that mediates the cotranslational targeting of secretory and membrane proteins to the endoplasmic reticulum (ER). Binds directly to 7SL RNA. Mediates binding of SRP54 to the SRP complex.</text>
</comment>